<dbReference type="Gene3D" id="3.40.50.720">
    <property type="entry name" value="NAD(P)-binding Rossmann-like Domain"/>
    <property type="match status" value="1"/>
</dbReference>
<keyword evidence="2" id="KW-0560">Oxidoreductase</keyword>
<evidence type="ECO:0000313" key="3">
    <source>
        <dbReference type="EMBL" id="KPL58849.1"/>
    </source>
</evidence>
<dbReference type="AlphaFoldDB" id="A0A0P6WCY0"/>
<gene>
    <name evidence="3" type="ORF">AM506_14150</name>
</gene>
<dbReference type="EMBL" id="LIXZ01000011">
    <property type="protein sequence ID" value="KPL58849.1"/>
    <property type="molecule type" value="Genomic_DNA"/>
</dbReference>
<evidence type="ECO:0000256" key="2">
    <source>
        <dbReference type="ARBA" id="ARBA00023002"/>
    </source>
</evidence>
<evidence type="ECO:0000313" key="4">
    <source>
        <dbReference type="Proteomes" id="UP000050398"/>
    </source>
</evidence>
<dbReference type="Proteomes" id="UP000050398">
    <property type="component" value="Unassembled WGS sequence"/>
</dbReference>
<dbReference type="SUPFAM" id="SSF51735">
    <property type="entry name" value="NAD(P)-binding Rossmann-fold domains"/>
    <property type="match status" value="1"/>
</dbReference>
<comment type="similarity">
    <text evidence="1">Belongs to the short-chain dehydrogenases/reductases (SDR) family.</text>
</comment>
<name>A0A0P6WCY0_9BACI</name>
<organism evidence="3 4">
    <name type="scientific">Rossellomorea vietnamensis</name>
    <dbReference type="NCBI Taxonomy" id="218284"/>
    <lineage>
        <taxon>Bacteria</taxon>
        <taxon>Bacillati</taxon>
        <taxon>Bacillota</taxon>
        <taxon>Bacilli</taxon>
        <taxon>Bacillales</taxon>
        <taxon>Bacillaceae</taxon>
        <taxon>Rossellomorea</taxon>
    </lineage>
</organism>
<dbReference type="PANTHER" id="PTHR48107:SF7">
    <property type="entry name" value="RE15974P"/>
    <property type="match status" value="1"/>
</dbReference>
<dbReference type="RefSeq" id="WP_060673142.1">
    <property type="nucleotide sequence ID" value="NZ_LIXZ01000011.1"/>
</dbReference>
<dbReference type="Pfam" id="PF13561">
    <property type="entry name" value="adh_short_C2"/>
    <property type="match status" value="1"/>
</dbReference>
<evidence type="ECO:0000256" key="1">
    <source>
        <dbReference type="ARBA" id="ARBA00006484"/>
    </source>
</evidence>
<dbReference type="InterPro" id="IPR002347">
    <property type="entry name" value="SDR_fam"/>
</dbReference>
<proteinExistence type="inferred from homology"/>
<reference evidence="3 4" key="1">
    <citation type="submission" date="2015-08" db="EMBL/GenBank/DDBJ databases">
        <title>Draft Genome Sequence of Bacillus vietnamensis UCD-SED5.</title>
        <authorList>
            <person name="Lee R.D."/>
            <person name="Jospin G."/>
            <person name="Lang J.M."/>
            <person name="Coil D.A."/>
            <person name="Eisen J.A."/>
        </authorList>
    </citation>
    <scope>NUCLEOTIDE SEQUENCE [LARGE SCALE GENOMIC DNA]</scope>
    <source>
        <strain evidence="3 4">UCD-SED5</strain>
    </source>
</reference>
<dbReference type="NCBIfam" id="NF009389">
    <property type="entry name" value="PRK12748.1"/>
    <property type="match status" value="1"/>
</dbReference>
<comment type="caution">
    <text evidence="3">The sequence shown here is derived from an EMBL/GenBank/DDBJ whole genome shotgun (WGS) entry which is preliminary data.</text>
</comment>
<dbReference type="GO" id="GO:0016614">
    <property type="term" value="F:oxidoreductase activity, acting on CH-OH group of donors"/>
    <property type="evidence" value="ECO:0007669"/>
    <property type="project" value="UniProtKB-ARBA"/>
</dbReference>
<accession>A0A0P6WCY0</accession>
<dbReference type="PATRIC" id="fig|218284.4.peg.1008"/>
<protein>
    <submittedName>
        <fullName evidence="3">Oxidoreductase</fullName>
    </submittedName>
</protein>
<dbReference type="PANTHER" id="PTHR48107">
    <property type="entry name" value="NADPH-DEPENDENT ALDEHYDE REDUCTASE-LIKE PROTEIN, CHLOROPLASTIC-RELATED"/>
    <property type="match status" value="1"/>
</dbReference>
<dbReference type="OrthoDB" id="9803333at2"/>
<dbReference type="PRINTS" id="PR00081">
    <property type="entry name" value="GDHRDH"/>
</dbReference>
<dbReference type="InterPro" id="IPR036291">
    <property type="entry name" value="NAD(P)-bd_dom_sf"/>
</dbReference>
<dbReference type="CDD" id="cd05233">
    <property type="entry name" value="SDR_c"/>
    <property type="match status" value="1"/>
</dbReference>
<sequence length="259" mass="28122">MTNLTGKIAIVTGVSRDKGIGAAICRSLARAGADIFFTHLSSFDEMSGMGADQHFPHLLCEELLDTGVRSAHMELDLSDETAPSRLMDKVEEFLGTPSILVNNATYEAPANFRTLDKSILDKHYQVNNSGTILLTMEFARRYERAFPGYKQGRIINMVSKGPDPNNLAYIASKGMLIAITEPLSVGLAPVGITINSIDPGPTDSGWITDEIRNHLLPLFPSGRIGEPEDAARLIRFLASEDSGWITGQLIKSEGGFLGK</sequence>